<evidence type="ECO:0000313" key="4">
    <source>
        <dbReference type="EMBL" id="EEG47356.1"/>
    </source>
</evidence>
<feature type="compositionally biased region" description="Polar residues" evidence="2">
    <location>
        <begin position="330"/>
        <end position="343"/>
    </location>
</feature>
<dbReference type="InterPro" id="IPR006343">
    <property type="entry name" value="DnaB/C_C"/>
</dbReference>
<comment type="similarity">
    <text evidence="1">Belongs to the DnaB/DnaD family.</text>
</comment>
<evidence type="ECO:0000256" key="1">
    <source>
        <dbReference type="ARBA" id="ARBA00093462"/>
    </source>
</evidence>
<evidence type="ECO:0000313" key="5">
    <source>
        <dbReference type="Proteomes" id="UP000003100"/>
    </source>
</evidence>
<dbReference type="NCBIfam" id="TIGR01446">
    <property type="entry name" value="DnaD_dom"/>
    <property type="match status" value="2"/>
</dbReference>
<dbReference type="AlphaFoldDB" id="C0CS94"/>
<dbReference type="eggNOG" id="COG3935">
    <property type="taxonomic scope" value="Bacteria"/>
</dbReference>
<dbReference type="Proteomes" id="UP000003100">
    <property type="component" value="Unassembled WGS sequence"/>
</dbReference>
<feature type="domain" description="DnaB/C C-terminal" evidence="3">
    <location>
        <begin position="163"/>
        <end position="232"/>
    </location>
</feature>
<dbReference type="InterPro" id="IPR017019">
    <property type="entry name" value="DNA_replication_prd_bac"/>
</dbReference>
<reference evidence="4 5" key="2">
    <citation type="submission" date="2009-02" db="EMBL/GenBank/DDBJ databases">
        <title>Draft genome sequence of Blautia hydrogenotrophica DSM 10507 (Ruminococcus hydrogenotrophicus DSM 10507).</title>
        <authorList>
            <person name="Sudarsanam P."/>
            <person name="Ley R."/>
            <person name="Guruge J."/>
            <person name="Turnbaugh P.J."/>
            <person name="Mahowald M."/>
            <person name="Liep D."/>
            <person name="Gordon J."/>
        </authorList>
    </citation>
    <scope>NUCLEOTIDE SEQUENCE [LARGE SCALE GENOMIC DNA]</scope>
    <source>
        <strain evidence="5">DSM 10507 / JCM 14656 / S5a33</strain>
    </source>
</reference>
<dbReference type="PIRSF" id="PIRSF033722">
    <property type="entry name" value="DnaD_CA_C3587_prd"/>
    <property type="match status" value="1"/>
</dbReference>
<organism evidence="4 5">
    <name type="scientific">Blautia hydrogenotrophica (strain DSM 10507 / JCM 14656 / S5a33)</name>
    <name type="common">Ruminococcus hydrogenotrophicus</name>
    <dbReference type="NCBI Taxonomy" id="476272"/>
    <lineage>
        <taxon>Bacteria</taxon>
        <taxon>Bacillati</taxon>
        <taxon>Bacillota</taxon>
        <taxon>Clostridia</taxon>
        <taxon>Lachnospirales</taxon>
        <taxon>Lachnospiraceae</taxon>
        <taxon>Blautia</taxon>
    </lineage>
</organism>
<protein>
    <recommendedName>
        <fullName evidence="3">DnaB/C C-terminal domain-containing protein</fullName>
    </recommendedName>
</protein>
<evidence type="ECO:0000259" key="3">
    <source>
        <dbReference type="Pfam" id="PF07261"/>
    </source>
</evidence>
<name>C0CS94_BLAHS</name>
<proteinExistence type="inferred from homology"/>
<gene>
    <name evidence="4" type="ORF">RUMHYD_03746</name>
</gene>
<dbReference type="HOGENOM" id="CLU_050990_1_0_9"/>
<dbReference type="InterPro" id="IPR034829">
    <property type="entry name" value="DnaD-like_sf"/>
</dbReference>
<accession>C0CS94</accession>
<dbReference type="PANTHER" id="PTHR37293">
    <property type="entry name" value="PHAGE REPLICATION PROTEIN-RELATED"/>
    <property type="match status" value="1"/>
</dbReference>
<feature type="region of interest" description="Disordered" evidence="2">
    <location>
        <begin position="319"/>
        <end position="343"/>
    </location>
</feature>
<keyword evidence="5" id="KW-1185">Reference proteome</keyword>
<feature type="domain" description="DnaB/C C-terminal" evidence="3">
    <location>
        <begin position="252"/>
        <end position="316"/>
    </location>
</feature>
<comment type="caution">
    <text evidence="4">The sequence shown here is derived from an EMBL/GenBank/DDBJ whole genome shotgun (WGS) entry which is preliminary data.</text>
</comment>
<dbReference type="Gene3D" id="1.10.10.630">
    <property type="entry name" value="DnaD domain-like"/>
    <property type="match status" value="2"/>
</dbReference>
<dbReference type="PATRIC" id="fig|476272.21.peg.429"/>
<evidence type="ECO:0000256" key="2">
    <source>
        <dbReference type="SAM" id="MobiDB-lite"/>
    </source>
</evidence>
<dbReference type="SUPFAM" id="SSF158499">
    <property type="entry name" value="DnaD domain-like"/>
    <property type="match status" value="2"/>
</dbReference>
<dbReference type="Pfam" id="PF07261">
    <property type="entry name" value="DnaB_2"/>
    <property type="match status" value="2"/>
</dbReference>
<dbReference type="InterPro" id="IPR053162">
    <property type="entry name" value="DnaD"/>
</dbReference>
<sequence>MRIHINRKRVLEFMSPIMIHKLPWTGVTVISNQFLDLYMPQANGEFVKIYLYLLRMQNLAQPLSLTSIADRLNCTEGDVMRALKYWEKSGLLSLTSNASGEISDIYFLDFPGEATASLEASPVDSVKPEVVPNVQKAPQKVTLTADRLKELKENEDVVQLLYIAEQYLGRTLTATDTNTLMYFYDQLEMSAELIEYLIEYCVSKGSRSIRYIEKVALGWREDGITTVTMAKQSTSAYNKDYFTVLKALGIKNRNPVNLEITMMNTWLQEYGFSLDIVVEACTRTVLQTGQPSMQYTDKILQDWRKRGVKHKKDIEALDSAHRTRQKASKAESTPKNTSNNRFNNFHQRDYDFAEYEKKLLNQ</sequence>
<dbReference type="PANTHER" id="PTHR37293:SF5">
    <property type="entry name" value="DNA REPLICATION PROTEIN"/>
    <property type="match status" value="1"/>
</dbReference>
<reference evidence="4 5" key="1">
    <citation type="submission" date="2009-01" db="EMBL/GenBank/DDBJ databases">
        <authorList>
            <person name="Fulton L."/>
            <person name="Clifton S."/>
            <person name="Fulton B."/>
            <person name="Xu J."/>
            <person name="Minx P."/>
            <person name="Pepin K.H."/>
            <person name="Johnson M."/>
            <person name="Bhonagiri V."/>
            <person name="Nash W.E."/>
            <person name="Mardis E.R."/>
            <person name="Wilson R.K."/>
        </authorList>
    </citation>
    <scope>NUCLEOTIDE SEQUENCE [LARGE SCALE GENOMIC DNA]</scope>
    <source>
        <strain evidence="5">DSM 10507 / JCM 14656 / S5a33</strain>
    </source>
</reference>
<dbReference type="EMBL" id="ACBZ01000200">
    <property type="protein sequence ID" value="EEG47356.1"/>
    <property type="molecule type" value="Genomic_DNA"/>
</dbReference>